<keyword evidence="10" id="KW-1278">Translocase</keyword>
<protein>
    <recommendedName>
        <fullName evidence="3 17">Cytochrome c oxidase subunit 2</fullName>
    </recommendedName>
</protein>
<dbReference type="NCBIfam" id="TIGR02866">
    <property type="entry name" value="CoxB"/>
    <property type="match status" value="1"/>
</dbReference>
<evidence type="ECO:0000256" key="2">
    <source>
        <dbReference type="ARBA" id="ARBA00007866"/>
    </source>
</evidence>
<accession>D6RR62</accession>
<evidence type="ECO:0000256" key="8">
    <source>
        <dbReference type="ARBA" id="ARBA00022792"/>
    </source>
</evidence>
<reference evidence="21" key="1">
    <citation type="journal article" date="2010" name="BMC Evol. Biol.">
        <title>Mitochondrial genomes of acrodont lizards: timing of gene rearrangements and phylogenetic and biogeographic implications.</title>
        <authorList>
            <person name="Okajima Y."/>
            <person name="Kumazawa Y."/>
        </authorList>
    </citation>
    <scope>NUCLEOTIDE SEQUENCE</scope>
</reference>
<feature type="transmembrane region" description="Helical" evidence="18">
    <location>
        <begin position="26"/>
        <end position="51"/>
    </location>
</feature>
<feature type="domain" description="Cytochrome oxidase subunit II copper A binding" evidence="19">
    <location>
        <begin position="92"/>
        <end position="225"/>
    </location>
</feature>
<dbReference type="GO" id="GO:0005507">
    <property type="term" value="F:copper ion binding"/>
    <property type="evidence" value="ECO:0007669"/>
    <property type="project" value="InterPro"/>
</dbReference>
<keyword evidence="15 17" id="KW-0472">Membrane</keyword>
<keyword evidence="5 17" id="KW-0679">Respiratory chain</keyword>
<evidence type="ECO:0000256" key="6">
    <source>
        <dbReference type="ARBA" id="ARBA00022692"/>
    </source>
</evidence>
<comment type="similarity">
    <text evidence="2 17">Belongs to the cytochrome c oxidase subunit 2 family.</text>
</comment>
<evidence type="ECO:0000256" key="9">
    <source>
        <dbReference type="ARBA" id="ARBA00022842"/>
    </source>
</evidence>
<keyword evidence="9" id="KW-0460">Magnesium</keyword>
<keyword evidence="11 17" id="KW-0249">Electron transport</keyword>
<keyword evidence="13 17" id="KW-0186">Copper</keyword>
<dbReference type="PROSITE" id="PS50857">
    <property type="entry name" value="COX2_CUA"/>
    <property type="match status" value="1"/>
</dbReference>
<evidence type="ECO:0000256" key="15">
    <source>
        <dbReference type="ARBA" id="ARBA00023136"/>
    </source>
</evidence>
<comment type="cofactor">
    <cofactor evidence="17">
        <name>Cu cation</name>
        <dbReference type="ChEBI" id="CHEBI:23378"/>
    </cofactor>
    <text evidence="17">Binds a copper A center.</text>
</comment>
<dbReference type="InterPro" id="IPR036257">
    <property type="entry name" value="Cyt_c_oxidase_su2_TM_sf"/>
</dbReference>
<dbReference type="GO" id="GO:0042773">
    <property type="term" value="P:ATP synthesis coupled electron transport"/>
    <property type="evidence" value="ECO:0007669"/>
    <property type="project" value="TreeGrafter"/>
</dbReference>
<evidence type="ECO:0000259" key="19">
    <source>
        <dbReference type="PROSITE" id="PS50857"/>
    </source>
</evidence>
<name>D6RR62_9SAUR</name>
<dbReference type="AlphaFoldDB" id="D6RR62"/>
<proteinExistence type="inferred from homology"/>
<sequence>MADPTQISMNNAVSPAMEELLFFHDYAMLLLMMIGTSVMITLAMITTTKLYCIMTTEADHLEFMWTLLPLMILTFVATPSLRTLYLLEDFEHPHLTIKTIGHQWYWSYEYSDHNDITFDSYMTQDKNLKPGSPRLLEVDNRMAIPMQSTIRLLVTAEDVLHSWTIPTLGIKTDAVPGRLNQLIFTTMRPGTFYGQCSEICGANHSFMPIAMESIPTKHFENWINSQ</sequence>
<keyword evidence="4 17" id="KW-0813">Transport</keyword>
<dbReference type="CDD" id="cd13912">
    <property type="entry name" value="CcO_II_C"/>
    <property type="match status" value="1"/>
</dbReference>
<dbReference type="PRINTS" id="PR01166">
    <property type="entry name" value="CYCOXIDASEII"/>
</dbReference>
<dbReference type="GO" id="GO:0016491">
    <property type="term" value="F:oxidoreductase activity"/>
    <property type="evidence" value="ECO:0007669"/>
    <property type="project" value="InterPro"/>
</dbReference>
<keyword evidence="14 17" id="KW-0496">Mitochondrion</keyword>
<dbReference type="PANTHER" id="PTHR22888">
    <property type="entry name" value="CYTOCHROME C OXIDASE, SUBUNIT II"/>
    <property type="match status" value="1"/>
</dbReference>
<evidence type="ECO:0000256" key="1">
    <source>
        <dbReference type="ARBA" id="ARBA00004448"/>
    </source>
</evidence>
<dbReference type="Gene3D" id="1.10.287.90">
    <property type="match status" value="1"/>
</dbReference>
<organism evidence="21">
    <name type="scientific">Uromastyx benti</name>
    <name type="common">Yemeni spiny-tailed lizard</name>
    <dbReference type="NCBI Taxonomy" id="236742"/>
    <lineage>
        <taxon>Eukaryota</taxon>
        <taxon>Metazoa</taxon>
        <taxon>Chordata</taxon>
        <taxon>Craniata</taxon>
        <taxon>Vertebrata</taxon>
        <taxon>Euteleostomi</taxon>
        <taxon>Lepidosauria</taxon>
        <taxon>Squamata</taxon>
        <taxon>Bifurcata</taxon>
        <taxon>Unidentata</taxon>
        <taxon>Episquamata</taxon>
        <taxon>Toxicofera</taxon>
        <taxon>Iguania</taxon>
        <taxon>Acrodonta</taxon>
        <taxon>Agamidae</taxon>
        <taxon>Uromastycinae</taxon>
        <taxon>Uromastyx</taxon>
    </lineage>
</organism>
<evidence type="ECO:0000256" key="14">
    <source>
        <dbReference type="ARBA" id="ARBA00023128"/>
    </source>
</evidence>
<keyword evidence="6 17" id="KW-0812">Transmembrane</keyword>
<dbReference type="Pfam" id="PF02790">
    <property type="entry name" value="COX2_TM"/>
    <property type="match status" value="1"/>
</dbReference>
<evidence type="ECO:0000313" key="21">
    <source>
        <dbReference type="EMBL" id="BAJ08050.1"/>
    </source>
</evidence>
<evidence type="ECO:0000256" key="16">
    <source>
        <dbReference type="ARBA" id="ARBA00049512"/>
    </source>
</evidence>
<dbReference type="PROSITE" id="PS00078">
    <property type="entry name" value="COX2"/>
    <property type="match status" value="1"/>
</dbReference>
<dbReference type="InterPro" id="IPR011759">
    <property type="entry name" value="Cyt_c_oxidase_su2_TM_dom"/>
</dbReference>
<evidence type="ECO:0000256" key="12">
    <source>
        <dbReference type="ARBA" id="ARBA00022989"/>
    </source>
</evidence>
<comment type="function">
    <text evidence="17">Component of the cytochrome c oxidase, the last enzyme in the mitochondrial electron transport chain which drives oxidative phosphorylation. The respiratory chain contains 3 multisubunit complexes succinate dehydrogenase (complex II, CII), ubiquinol-cytochrome c oxidoreductase (cytochrome b-c1 complex, complex III, CIII) and cytochrome c oxidase (complex IV, CIV), that cooperate to transfer electrons derived from NADH and succinate to molecular oxygen, creating an electrochemical gradient over the inner membrane that drives transmembrane transport and the ATP synthase. Cytochrome c oxidase is the component of the respiratory chain that catalyzes the reduction of oxygen to water. Electrons originating from reduced cytochrome c in the intermembrane space (IMS) are transferred via the dinuclear copper A center (CU(A)) of subunit 2 and heme A of subunit 1 to the active site in subunit 1, a binuclear center (BNC) formed by heme A3 and copper B (CU(B)). The BNC reduces molecular oxygen to 2 water molecules using 4 electrons from cytochrome c in the IMS and 4 protons from the mitochondrial matrix.</text>
</comment>
<evidence type="ECO:0000256" key="18">
    <source>
        <dbReference type="SAM" id="Phobius"/>
    </source>
</evidence>
<evidence type="ECO:0000256" key="7">
    <source>
        <dbReference type="ARBA" id="ARBA00022723"/>
    </source>
</evidence>
<dbReference type="GO" id="GO:0005743">
    <property type="term" value="C:mitochondrial inner membrane"/>
    <property type="evidence" value="ECO:0007669"/>
    <property type="project" value="UniProtKB-SubCell"/>
</dbReference>
<keyword evidence="12 18" id="KW-1133">Transmembrane helix</keyword>
<evidence type="ECO:0000256" key="11">
    <source>
        <dbReference type="ARBA" id="ARBA00022982"/>
    </source>
</evidence>
<keyword evidence="7 17" id="KW-0479">Metal-binding</keyword>
<feature type="transmembrane region" description="Helical" evidence="18">
    <location>
        <begin position="63"/>
        <end position="87"/>
    </location>
</feature>
<dbReference type="Gene3D" id="2.60.40.420">
    <property type="entry name" value="Cupredoxins - blue copper proteins"/>
    <property type="match status" value="1"/>
</dbReference>
<evidence type="ECO:0000256" key="10">
    <source>
        <dbReference type="ARBA" id="ARBA00022967"/>
    </source>
</evidence>
<gene>
    <name evidence="21" type="primary">CO2</name>
</gene>
<evidence type="ECO:0000256" key="3">
    <source>
        <dbReference type="ARBA" id="ARBA00015946"/>
    </source>
</evidence>
<dbReference type="InterPro" id="IPR002429">
    <property type="entry name" value="CcO_II-like_C"/>
</dbReference>
<geneLocation type="mitochondrion" evidence="21"/>
<feature type="domain" description="Cytochrome oxidase subunit II transmembrane region profile" evidence="20">
    <location>
        <begin position="1"/>
        <end position="91"/>
    </location>
</feature>
<dbReference type="InterPro" id="IPR034210">
    <property type="entry name" value="CcO_II_C"/>
</dbReference>
<evidence type="ECO:0000256" key="13">
    <source>
        <dbReference type="ARBA" id="ARBA00023008"/>
    </source>
</evidence>
<comment type="subcellular location">
    <subcellularLocation>
        <location evidence="1 17">Mitochondrion inner membrane</location>
        <topology evidence="1 17">Multi-pass membrane protein</topology>
    </subcellularLocation>
</comment>
<dbReference type="InterPro" id="IPR014222">
    <property type="entry name" value="Cyt_c_oxidase_su2"/>
</dbReference>
<dbReference type="InterPro" id="IPR001505">
    <property type="entry name" value="Copper_CuA"/>
</dbReference>
<dbReference type="FunFam" id="2.60.40.420:FF:000001">
    <property type="entry name" value="Cytochrome c oxidase subunit 2"/>
    <property type="match status" value="1"/>
</dbReference>
<dbReference type="PROSITE" id="PS50999">
    <property type="entry name" value="COX2_TM"/>
    <property type="match status" value="1"/>
</dbReference>
<dbReference type="PANTHER" id="PTHR22888:SF9">
    <property type="entry name" value="CYTOCHROME C OXIDASE SUBUNIT 2"/>
    <property type="match status" value="1"/>
</dbReference>
<dbReference type="InterPro" id="IPR045187">
    <property type="entry name" value="CcO_II"/>
</dbReference>
<dbReference type="EMBL" id="AB114447">
    <property type="protein sequence ID" value="BAJ08050.1"/>
    <property type="molecule type" value="Genomic_DNA"/>
</dbReference>
<keyword evidence="8 17" id="KW-0999">Mitochondrion inner membrane</keyword>
<dbReference type="SUPFAM" id="SSF81464">
    <property type="entry name" value="Cytochrome c oxidase subunit II-like, transmembrane region"/>
    <property type="match status" value="1"/>
</dbReference>
<evidence type="ECO:0000256" key="5">
    <source>
        <dbReference type="ARBA" id="ARBA00022660"/>
    </source>
</evidence>
<dbReference type="SUPFAM" id="SSF49503">
    <property type="entry name" value="Cupredoxins"/>
    <property type="match status" value="1"/>
</dbReference>
<dbReference type="Pfam" id="PF00116">
    <property type="entry name" value="COX2"/>
    <property type="match status" value="1"/>
</dbReference>
<dbReference type="InterPro" id="IPR008972">
    <property type="entry name" value="Cupredoxin"/>
</dbReference>
<dbReference type="GO" id="GO:0004129">
    <property type="term" value="F:cytochrome-c oxidase activity"/>
    <property type="evidence" value="ECO:0007669"/>
    <property type="project" value="UniProtKB-EC"/>
</dbReference>
<evidence type="ECO:0000259" key="20">
    <source>
        <dbReference type="PROSITE" id="PS50999"/>
    </source>
</evidence>
<comment type="catalytic activity">
    <reaction evidence="16">
        <text>4 Fe(II)-[cytochrome c] + O2 + 8 H(+)(in) = 4 Fe(III)-[cytochrome c] + 2 H2O + 4 H(+)(out)</text>
        <dbReference type="Rhea" id="RHEA:11436"/>
        <dbReference type="Rhea" id="RHEA-COMP:10350"/>
        <dbReference type="Rhea" id="RHEA-COMP:14399"/>
        <dbReference type="ChEBI" id="CHEBI:15377"/>
        <dbReference type="ChEBI" id="CHEBI:15378"/>
        <dbReference type="ChEBI" id="CHEBI:15379"/>
        <dbReference type="ChEBI" id="CHEBI:29033"/>
        <dbReference type="ChEBI" id="CHEBI:29034"/>
        <dbReference type="EC" id="7.1.1.9"/>
    </reaction>
    <physiologicalReaction direction="left-to-right" evidence="16">
        <dbReference type="Rhea" id="RHEA:11437"/>
    </physiologicalReaction>
</comment>
<evidence type="ECO:0000256" key="17">
    <source>
        <dbReference type="RuleBase" id="RU000457"/>
    </source>
</evidence>
<evidence type="ECO:0000256" key="4">
    <source>
        <dbReference type="ARBA" id="ARBA00022448"/>
    </source>
</evidence>